<dbReference type="Gene3D" id="3.40.50.10130">
    <property type="match status" value="1"/>
</dbReference>
<feature type="domain" description="ERCC4" evidence="11">
    <location>
        <begin position="887"/>
        <end position="967"/>
    </location>
</feature>
<evidence type="ECO:0000259" key="11">
    <source>
        <dbReference type="SMART" id="SM00891"/>
    </source>
</evidence>
<dbReference type="AlphaFoldDB" id="S9VXP8"/>
<evidence type="ECO:0000256" key="4">
    <source>
        <dbReference type="ARBA" id="ARBA00022759"/>
    </source>
</evidence>
<dbReference type="InterPro" id="IPR047520">
    <property type="entry name" value="XPF_nuclease"/>
</dbReference>
<dbReference type="InterPro" id="IPR010994">
    <property type="entry name" value="RuvA_2-like"/>
</dbReference>
<evidence type="ECO:0000256" key="6">
    <source>
        <dbReference type="ARBA" id="ARBA00022801"/>
    </source>
</evidence>
<dbReference type="SMART" id="SM00891">
    <property type="entry name" value="ERCC4"/>
    <property type="match status" value="1"/>
</dbReference>
<evidence type="ECO:0000256" key="8">
    <source>
        <dbReference type="ARBA" id="ARBA00023204"/>
    </source>
</evidence>
<dbReference type="EMBL" id="ATMH01005140">
    <property type="protein sequence ID" value="EPY28420.1"/>
    <property type="molecule type" value="Genomic_DNA"/>
</dbReference>
<keyword evidence="7" id="KW-0238">DNA-binding</keyword>
<evidence type="ECO:0000256" key="10">
    <source>
        <dbReference type="SAM" id="MobiDB-lite"/>
    </source>
</evidence>
<dbReference type="GO" id="GO:0000110">
    <property type="term" value="C:nucleotide-excision repair factor 1 complex"/>
    <property type="evidence" value="ECO:0007669"/>
    <property type="project" value="TreeGrafter"/>
</dbReference>
<evidence type="ECO:0000256" key="7">
    <source>
        <dbReference type="ARBA" id="ARBA00023125"/>
    </source>
</evidence>
<dbReference type="GO" id="GO:0003684">
    <property type="term" value="F:damaged DNA binding"/>
    <property type="evidence" value="ECO:0007669"/>
    <property type="project" value="TreeGrafter"/>
</dbReference>
<dbReference type="OrthoDB" id="361020at2759"/>
<dbReference type="GO" id="GO:1901255">
    <property type="term" value="P:nucleotide-excision repair involved in interstrand cross-link repair"/>
    <property type="evidence" value="ECO:0007669"/>
    <property type="project" value="TreeGrafter"/>
</dbReference>
<proteinExistence type="inferred from homology"/>
<keyword evidence="13" id="KW-1185">Reference proteome</keyword>
<evidence type="ECO:0000256" key="9">
    <source>
        <dbReference type="ARBA" id="ARBA00023242"/>
    </source>
</evidence>
<evidence type="ECO:0000313" key="13">
    <source>
        <dbReference type="Proteomes" id="UP000015354"/>
    </source>
</evidence>
<keyword evidence="5" id="KW-0227">DNA damage</keyword>
<dbReference type="Pfam" id="PF02732">
    <property type="entry name" value="ERCC4"/>
    <property type="match status" value="1"/>
</dbReference>
<dbReference type="FunFam" id="3.40.50.10130:FF:000002">
    <property type="entry name" value="DNA repair endonuclease XPF"/>
    <property type="match status" value="1"/>
</dbReference>
<evidence type="ECO:0000256" key="5">
    <source>
        <dbReference type="ARBA" id="ARBA00022763"/>
    </source>
</evidence>
<keyword evidence="8" id="KW-0234">DNA repair</keyword>
<comment type="caution">
    <text evidence="12">The sequence shown here is derived from an EMBL/GenBank/DDBJ whole genome shotgun (WGS) entry which is preliminary data.</text>
</comment>
<comment type="similarity">
    <text evidence="2">Belongs to the XPF family.</text>
</comment>
<dbReference type="Gene3D" id="1.10.150.20">
    <property type="entry name" value="5' to 3' exonuclease, C-terminal subdomain"/>
    <property type="match status" value="1"/>
</dbReference>
<comment type="subcellular location">
    <subcellularLocation>
        <location evidence="1">Nucleus</location>
    </subcellularLocation>
</comment>
<keyword evidence="4" id="KW-0255">Endonuclease</keyword>
<dbReference type="InterPro" id="IPR011335">
    <property type="entry name" value="Restrct_endonuc-II-like"/>
</dbReference>
<protein>
    <submittedName>
        <fullName evidence="12">DNA excision repair protein ERCC-4</fullName>
    </submittedName>
</protein>
<evidence type="ECO:0000256" key="1">
    <source>
        <dbReference type="ARBA" id="ARBA00004123"/>
    </source>
</evidence>
<organism evidence="12 13">
    <name type="scientific">Strigomonas culicis</name>
    <dbReference type="NCBI Taxonomy" id="28005"/>
    <lineage>
        <taxon>Eukaryota</taxon>
        <taxon>Discoba</taxon>
        <taxon>Euglenozoa</taxon>
        <taxon>Kinetoplastea</taxon>
        <taxon>Metakinetoplastina</taxon>
        <taxon>Trypanosomatida</taxon>
        <taxon>Trypanosomatidae</taxon>
        <taxon>Strigomonadinae</taxon>
        <taxon>Strigomonas</taxon>
    </lineage>
</organism>
<dbReference type="InterPro" id="IPR006166">
    <property type="entry name" value="ERCC4_domain"/>
</dbReference>
<keyword evidence="3" id="KW-0540">Nuclease</keyword>
<dbReference type="SUPFAM" id="SSF47781">
    <property type="entry name" value="RuvA domain 2-like"/>
    <property type="match status" value="1"/>
</dbReference>
<evidence type="ECO:0000256" key="2">
    <source>
        <dbReference type="ARBA" id="ARBA00010015"/>
    </source>
</evidence>
<gene>
    <name evidence="12" type="ORF">STCU_05140</name>
</gene>
<evidence type="ECO:0000313" key="12">
    <source>
        <dbReference type="EMBL" id="EPY28420.1"/>
    </source>
</evidence>
<dbReference type="GO" id="GO:0000712">
    <property type="term" value="P:resolution of meiotic recombination intermediates"/>
    <property type="evidence" value="ECO:0007669"/>
    <property type="project" value="TreeGrafter"/>
</dbReference>
<dbReference type="SUPFAM" id="SSF52980">
    <property type="entry name" value="Restriction endonuclease-like"/>
    <property type="match status" value="1"/>
</dbReference>
<feature type="compositionally biased region" description="Basic and acidic residues" evidence="10">
    <location>
        <begin position="282"/>
        <end position="294"/>
    </location>
</feature>
<keyword evidence="6" id="KW-0378">Hydrolase</keyword>
<sequence>MSVHSGGKGDQVDATPSVTCASSAARICVERHNADDGVQLTALSAGLNTEGVVAHLLARAYANHSGASHLLAVLVPHGVEGLVARVAHSVKQMLAALQCPLSGKVNRIEDGTSTRERCTVYREGGVFVCSTRTLCMDMLHRRLSSDLVSFCAILFPQSVLPAFRLDDGSISNAAFCVHILLKGRASSSVTRAHVVMLCDDPVWVRMVLQRHHVGFDDLLRQLHISDMQLFPRFRLTFMKHFESIAKEKHMPIDCLVVEPDKDRLLLAKLIVTILTEIHQELQKQESRMAPRDGKAPAGPREPTMGSLPDDDTMFLRPRAKHKYESTADRALPVYAHKPWRCGGSGKIILFRHVSEEAAVDVTTKDLDVDLALALRANDGAWPFRQLAESLLDVRQLLRVARYGTKYSFFLLLARLLEEKARPVAAIGGLSRAPPQALWTLSSHFSDVLTVATHRIGEVSESPPAASASDLNVVSVDEEDEDVQFLGAKSAASQAPAATKHICPNLTEPDPVLDITHRVVCSWTLRRLRSAPPAETAAPAMVVVVFGGRERFRVENRLRFVREDFAKFEFNRFVEAYQERYGVVIEKKSRAPPSALAGDDDGMDKPTTEREDDACVMGAYITDPAMTFGSGDDDGMEEEGVGGQSIPLRFTQSIPTKPVTDLNFPLHQALIAAGSQMSVSQEIQKQKSVVVFNDVQARTDRVTVLRPSAFTTNGDVHTVAKESTDTPLLFIVDLFRWTTGEFLELLRGSAPHLGSAGSVLARAPAGPFVVQRVLLTQKHIGAMRLMETCQDELPASVLRRLKVQLVSNSLSDADFKRSILQERDAFEALAHVKANLTGALLASRGSLRLTEQQLESGLALAAGSSSRRRGDLTQRALAPVGTDAAPPMIIVDERDFRSTLPYALYARGIDIVPLTLVTGDYVLSPDCAVERKSVRDYLMSLSSRRIYHQLSALCRRFKHPILLIEFQRHQPFRLAFSSDRGACTDAHSLTNLYTDTAKLLAAFPTVRVMWARSPAHTAAMFHTLKKGLAKENADPSSTALTTLGMDAFSEVATAEAEKVHYAKRVLLRFPGVNPQNMDAVMRAAGTLAGLASISLEALQTAMGNENAKLLFDFIHSSFNIDVD</sequence>
<dbReference type="GO" id="GO:0003697">
    <property type="term" value="F:single-stranded DNA binding"/>
    <property type="evidence" value="ECO:0007669"/>
    <property type="project" value="TreeGrafter"/>
</dbReference>
<dbReference type="GO" id="GO:0000014">
    <property type="term" value="F:single-stranded DNA endodeoxyribonuclease activity"/>
    <property type="evidence" value="ECO:0007669"/>
    <property type="project" value="TreeGrafter"/>
</dbReference>
<dbReference type="PANTHER" id="PTHR10150">
    <property type="entry name" value="DNA REPAIR ENDONUCLEASE XPF"/>
    <property type="match status" value="1"/>
</dbReference>
<name>S9VXP8_9TRYP</name>
<dbReference type="Proteomes" id="UP000015354">
    <property type="component" value="Unassembled WGS sequence"/>
</dbReference>
<feature type="region of interest" description="Disordered" evidence="10">
    <location>
        <begin position="282"/>
        <end position="311"/>
    </location>
</feature>
<keyword evidence="9" id="KW-0539">Nucleus</keyword>
<dbReference type="GO" id="GO:0000724">
    <property type="term" value="P:double-strand break repair via homologous recombination"/>
    <property type="evidence" value="ECO:0007669"/>
    <property type="project" value="TreeGrafter"/>
</dbReference>
<reference evidence="12 13" key="1">
    <citation type="journal article" date="2013" name="PLoS ONE">
        <title>Predicting the Proteins of Angomonas deanei, Strigomonas culicis and Their Respective Endosymbionts Reveals New Aspects of the Trypanosomatidae Family.</title>
        <authorList>
            <person name="Motta M.C."/>
            <person name="Martins A.C."/>
            <person name="de Souza S.S."/>
            <person name="Catta-Preta C.M."/>
            <person name="Silva R."/>
            <person name="Klein C.C."/>
            <person name="de Almeida L.G."/>
            <person name="de Lima Cunha O."/>
            <person name="Ciapina L.P."/>
            <person name="Brocchi M."/>
            <person name="Colabardini A.C."/>
            <person name="de Araujo Lima B."/>
            <person name="Machado C.R."/>
            <person name="de Almeida Soares C.M."/>
            <person name="Probst C.M."/>
            <person name="de Menezes C.B."/>
            <person name="Thompson C.E."/>
            <person name="Bartholomeu D.C."/>
            <person name="Gradia D.F."/>
            <person name="Pavoni D.P."/>
            <person name="Grisard E.C."/>
            <person name="Fantinatti-Garboggini F."/>
            <person name="Marchini F.K."/>
            <person name="Rodrigues-Luiz G.F."/>
            <person name="Wagner G."/>
            <person name="Goldman G.H."/>
            <person name="Fietto J.L."/>
            <person name="Elias M.C."/>
            <person name="Goldman M.H."/>
            <person name="Sagot M.F."/>
            <person name="Pereira M."/>
            <person name="Stoco P.H."/>
            <person name="de Mendonca-Neto R.P."/>
            <person name="Teixeira S.M."/>
            <person name="Maciel T.E."/>
            <person name="de Oliveira Mendes T.A."/>
            <person name="Urmenyi T.P."/>
            <person name="de Souza W."/>
            <person name="Schenkman S."/>
            <person name="de Vasconcelos A.T."/>
        </authorList>
    </citation>
    <scope>NUCLEOTIDE SEQUENCE [LARGE SCALE GENOMIC DNA]</scope>
</reference>
<dbReference type="CDD" id="cd20078">
    <property type="entry name" value="XPF_nuclease_XPF_euk"/>
    <property type="match status" value="1"/>
</dbReference>
<evidence type="ECO:0000256" key="3">
    <source>
        <dbReference type="ARBA" id="ARBA00022722"/>
    </source>
</evidence>
<dbReference type="PANTHER" id="PTHR10150:SF0">
    <property type="entry name" value="DNA REPAIR ENDONUCLEASE XPF"/>
    <property type="match status" value="1"/>
</dbReference>
<accession>S9VXP8</accession>